<dbReference type="InterPro" id="IPR005000">
    <property type="entry name" value="Aldolase/citrate-lyase_domain"/>
</dbReference>
<dbReference type="Pfam" id="PF03328">
    <property type="entry name" value="HpcH_HpaI"/>
    <property type="match status" value="1"/>
</dbReference>
<dbReference type="InterPro" id="IPR040442">
    <property type="entry name" value="Pyrv_kinase-like_dom_sf"/>
</dbReference>
<organism evidence="5 6">
    <name type="scientific">Micromonospora sonneratiae</name>
    <dbReference type="NCBI Taxonomy" id="1184706"/>
    <lineage>
        <taxon>Bacteria</taxon>
        <taxon>Bacillati</taxon>
        <taxon>Actinomycetota</taxon>
        <taxon>Actinomycetes</taxon>
        <taxon>Micromonosporales</taxon>
        <taxon>Micromonosporaceae</taxon>
        <taxon>Micromonospora</taxon>
    </lineage>
</organism>
<dbReference type="PANTHER" id="PTHR32308:SF0">
    <property type="entry name" value="HPCH_HPAI ALDOLASE_CITRATE LYASE DOMAIN-CONTAINING PROTEIN"/>
    <property type="match status" value="1"/>
</dbReference>
<keyword evidence="6" id="KW-1185">Reference proteome</keyword>
<comment type="cofactor">
    <cofactor evidence="1">
        <name>Mg(2+)</name>
        <dbReference type="ChEBI" id="CHEBI:18420"/>
    </cofactor>
</comment>
<accession>A0ABW3Y5K7</accession>
<evidence type="ECO:0000256" key="3">
    <source>
        <dbReference type="ARBA" id="ARBA00022842"/>
    </source>
</evidence>
<protein>
    <submittedName>
        <fullName evidence="5">HpcH/HpaI aldolase/citrate lyase family protein</fullName>
    </submittedName>
</protein>
<dbReference type="Gene3D" id="3.20.20.60">
    <property type="entry name" value="Phosphoenolpyruvate-binding domains"/>
    <property type="match status" value="1"/>
</dbReference>
<evidence type="ECO:0000256" key="2">
    <source>
        <dbReference type="ARBA" id="ARBA00022723"/>
    </source>
</evidence>
<name>A0ABW3Y5K7_9ACTN</name>
<dbReference type="PANTHER" id="PTHR32308">
    <property type="entry name" value="LYASE BETA SUBUNIT, PUTATIVE (AFU_ORTHOLOGUE AFUA_4G13030)-RELATED"/>
    <property type="match status" value="1"/>
</dbReference>
<dbReference type="PIRSF" id="PIRSF015582">
    <property type="entry name" value="Cit_lyase_B"/>
    <property type="match status" value="1"/>
</dbReference>
<keyword evidence="3" id="KW-0460">Magnesium</keyword>
<dbReference type="RefSeq" id="WP_377565876.1">
    <property type="nucleotide sequence ID" value="NZ_JBHTMP010000001.1"/>
</dbReference>
<proteinExistence type="predicted"/>
<keyword evidence="5" id="KW-0456">Lyase</keyword>
<evidence type="ECO:0000259" key="4">
    <source>
        <dbReference type="Pfam" id="PF03328"/>
    </source>
</evidence>
<reference evidence="6" key="1">
    <citation type="journal article" date="2019" name="Int. J. Syst. Evol. Microbiol.">
        <title>The Global Catalogue of Microorganisms (GCM) 10K type strain sequencing project: providing services to taxonomists for standard genome sequencing and annotation.</title>
        <authorList>
            <consortium name="The Broad Institute Genomics Platform"/>
            <consortium name="The Broad Institute Genome Sequencing Center for Infectious Disease"/>
            <person name="Wu L."/>
            <person name="Ma J."/>
        </authorList>
    </citation>
    <scope>NUCLEOTIDE SEQUENCE [LARGE SCALE GENOMIC DNA]</scope>
    <source>
        <strain evidence="6">JCM 31037</strain>
    </source>
</reference>
<dbReference type="GO" id="GO:0016829">
    <property type="term" value="F:lyase activity"/>
    <property type="evidence" value="ECO:0007669"/>
    <property type="project" value="UniProtKB-KW"/>
</dbReference>
<keyword evidence="2" id="KW-0479">Metal-binding</keyword>
<comment type="caution">
    <text evidence="5">The sequence shown here is derived from an EMBL/GenBank/DDBJ whole genome shotgun (WGS) entry which is preliminary data.</text>
</comment>
<feature type="domain" description="HpcH/HpaI aldolase/citrate lyase" evidence="4">
    <location>
        <begin position="4"/>
        <end position="226"/>
    </location>
</feature>
<gene>
    <name evidence="5" type="ORF">ACFQ4H_01225</name>
</gene>
<sequence>MTPRSHLYVAGDNPARFAKAVASGADAIILDLEDAVAEAGKDLARAEVARWVGQWSGSAPQIWVRVNSGPRRGDDIAAVVGAGAGLTGICVPKVGDADELVEVDRLIGTAEQDAGLPIGSVVVAPLIETAAGLLAAREIARAPRVAFLHLGEADLAADLGVQPGHPDDAGTEFLYARSLVVTVSAAAGIGPPVAPVTTDFRDLDALSASTGRLHRLGYLGRACIHPAQIATVNAVFTPEPDEIRRAQDLVDRLTAARDSGAGVTLDANGRMIDEAVIRSARRTLGLVRAQA</sequence>
<evidence type="ECO:0000313" key="6">
    <source>
        <dbReference type="Proteomes" id="UP001597260"/>
    </source>
</evidence>
<dbReference type="Proteomes" id="UP001597260">
    <property type="component" value="Unassembled WGS sequence"/>
</dbReference>
<evidence type="ECO:0000313" key="5">
    <source>
        <dbReference type="EMBL" id="MFD1319702.1"/>
    </source>
</evidence>
<dbReference type="InterPro" id="IPR011206">
    <property type="entry name" value="Citrate_lyase_beta/mcl1/mcl2"/>
</dbReference>
<evidence type="ECO:0000256" key="1">
    <source>
        <dbReference type="ARBA" id="ARBA00001946"/>
    </source>
</evidence>
<dbReference type="SUPFAM" id="SSF51621">
    <property type="entry name" value="Phosphoenolpyruvate/pyruvate domain"/>
    <property type="match status" value="1"/>
</dbReference>
<dbReference type="InterPro" id="IPR015813">
    <property type="entry name" value="Pyrv/PenolPyrv_kinase-like_dom"/>
</dbReference>
<dbReference type="EMBL" id="JBHTMP010000001">
    <property type="protein sequence ID" value="MFD1319702.1"/>
    <property type="molecule type" value="Genomic_DNA"/>
</dbReference>